<feature type="region of interest" description="Disordered" evidence="1">
    <location>
        <begin position="518"/>
        <end position="540"/>
    </location>
</feature>
<accession>A0A139WJL4</accession>
<keyword evidence="2" id="KW-0732">Signal</keyword>
<feature type="region of interest" description="Disordered" evidence="1">
    <location>
        <begin position="835"/>
        <end position="856"/>
    </location>
</feature>
<proteinExistence type="predicted"/>
<feature type="region of interest" description="Disordered" evidence="1">
    <location>
        <begin position="242"/>
        <end position="264"/>
    </location>
</feature>
<organism evidence="3 4">
    <name type="scientific">Tribolium castaneum</name>
    <name type="common">Red flour beetle</name>
    <dbReference type="NCBI Taxonomy" id="7070"/>
    <lineage>
        <taxon>Eukaryota</taxon>
        <taxon>Metazoa</taxon>
        <taxon>Ecdysozoa</taxon>
        <taxon>Arthropoda</taxon>
        <taxon>Hexapoda</taxon>
        <taxon>Insecta</taxon>
        <taxon>Pterygota</taxon>
        <taxon>Neoptera</taxon>
        <taxon>Endopterygota</taxon>
        <taxon>Coleoptera</taxon>
        <taxon>Polyphaga</taxon>
        <taxon>Cucujiformia</taxon>
        <taxon>Tenebrionidae</taxon>
        <taxon>Tenebrionidae incertae sedis</taxon>
        <taxon>Tribolium</taxon>
    </lineage>
</organism>
<dbReference type="InParanoid" id="A0A139WJL4"/>
<feature type="signal peptide" evidence="2">
    <location>
        <begin position="1"/>
        <end position="17"/>
    </location>
</feature>
<feature type="chain" id="PRO_5007300085" evidence="2">
    <location>
        <begin position="18"/>
        <end position="1001"/>
    </location>
</feature>
<reference evidence="3 4" key="1">
    <citation type="journal article" date="2008" name="Nature">
        <title>The genome of the model beetle and pest Tribolium castaneum.</title>
        <authorList>
            <consortium name="Tribolium Genome Sequencing Consortium"/>
            <person name="Richards S."/>
            <person name="Gibbs R.A."/>
            <person name="Weinstock G.M."/>
            <person name="Brown S.J."/>
            <person name="Denell R."/>
            <person name="Beeman R.W."/>
            <person name="Gibbs R."/>
            <person name="Beeman R.W."/>
            <person name="Brown S.J."/>
            <person name="Bucher G."/>
            <person name="Friedrich M."/>
            <person name="Grimmelikhuijzen C.J."/>
            <person name="Klingler M."/>
            <person name="Lorenzen M."/>
            <person name="Richards S."/>
            <person name="Roth S."/>
            <person name="Schroder R."/>
            <person name="Tautz D."/>
            <person name="Zdobnov E.M."/>
            <person name="Muzny D."/>
            <person name="Gibbs R.A."/>
            <person name="Weinstock G.M."/>
            <person name="Attaway T."/>
            <person name="Bell S."/>
            <person name="Buhay C.J."/>
            <person name="Chandrabose M.N."/>
            <person name="Chavez D."/>
            <person name="Clerk-Blankenburg K.P."/>
            <person name="Cree A."/>
            <person name="Dao M."/>
            <person name="Davis C."/>
            <person name="Chacko J."/>
            <person name="Dinh H."/>
            <person name="Dugan-Rocha S."/>
            <person name="Fowler G."/>
            <person name="Garner T.T."/>
            <person name="Garnes J."/>
            <person name="Gnirke A."/>
            <person name="Hawes A."/>
            <person name="Hernandez J."/>
            <person name="Hines S."/>
            <person name="Holder M."/>
            <person name="Hume J."/>
            <person name="Jhangiani S.N."/>
            <person name="Joshi V."/>
            <person name="Khan Z.M."/>
            <person name="Jackson L."/>
            <person name="Kovar C."/>
            <person name="Kowis A."/>
            <person name="Lee S."/>
            <person name="Lewis L.R."/>
            <person name="Margolis J."/>
            <person name="Morgan M."/>
            <person name="Nazareth L.V."/>
            <person name="Nguyen N."/>
            <person name="Okwuonu G."/>
            <person name="Parker D."/>
            <person name="Richards S."/>
            <person name="Ruiz S.J."/>
            <person name="Santibanez J."/>
            <person name="Savard J."/>
            <person name="Scherer S.E."/>
            <person name="Schneider B."/>
            <person name="Sodergren E."/>
            <person name="Tautz D."/>
            <person name="Vattahil S."/>
            <person name="Villasana D."/>
            <person name="White C.S."/>
            <person name="Wright R."/>
            <person name="Park Y."/>
            <person name="Beeman R.W."/>
            <person name="Lord J."/>
            <person name="Oppert B."/>
            <person name="Lorenzen M."/>
            <person name="Brown S."/>
            <person name="Wang L."/>
            <person name="Savard J."/>
            <person name="Tautz D."/>
            <person name="Richards S."/>
            <person name="Weinstock G."/>
            <person name="Gibbs R.A."/>
            <person name="Liu Y."/>
            <person name="Worley K."/>
            <person name="Weinstock G."/>
            <person name="Elsik C.G."/>
            <person name="Reese J.T."/>
            <person name="Elhaik E."/>
            <person name="Landan G."/>
            <person name="Graur D."/>
            <person name="Arensburger P."/>
            <person name="Atkinson P."/>
            <person name="Beeman R.W."/>
            <person name="Beidler J."/>
            <person name="Brown S.J."/>
            <person name="Demuth J.P."/>
            <person name="Drury D.W."/>
            <person name="Du Y.Z."/>
            <person name="Fujiwara H."/>
            <person name="Lorenzen M."/>
            <person name="Maselli V."/>
            <person name="Osanai M."/>
            <person name="Park Y."/>
            <person name="Robertson H.M."/>
            <person name="Tu Z."/>
            <person name="Wang J.J."/>
            <person name="Wang S."/>
            <person name="Richards S."/>
            <person name="Song H."/>
            <person name="Zhang L."/>
            <person name="Sodergren E."/>
            <person name="Werner D."/>
            <person name="Stanke M."/>
            <person name="Morgenstern B."/>
            <person name="Solovyev V."/>
            <person name="Kosarev P."/>
            <person name="Brown G."/>
            <person name="Chen H.C."/>
            <person name="Ermolaeva O."/>
            <person name="Hlavina W."/>
            <person name="Kapustin Y."/>
            <person name="Kiryutin B."/>
            <person name="Kitts P."/>
            <person name="Maglott D."/>
            <person name="Pruitt K."/>
            <person name="Sapojnikov V."/>
            <person name="Souvorov A."/>
            <person name="Mackey A.J."/>
            <person name="Waterhouse R.M."/>
            <person name="Wyder S."/>
            <person name="Zdobnov E.M."/>
            <person name="Zdobnov E.M."/>
            <person name="Wyder S."/>
            <person name="Kriventseva E.V."/>
            <person name="Kadowaki T."/>
            <person name="Bork P."/>
            <person name="Aranda M."/>
            <person name="Bao R."/>
            <person name="Beermann A."/>
            <person name="Berns N."/>
            <person name="Bolognesi R."/>
            <person name="Bonneton F."/>
            <person name="Bopp D."/>
            <person name="Brown S.J."/>
            <person name="Bucher G."/>
            <person name="Butts T."/>
            <person name="Chaumot A."/>
            <person name="Denell R.E."/>
            <person name="Ferrier D.E."/>
            <person name="Friedrich M."/>
            <person name="Gordon C.M."/>
            <person name="Jindra M."/>
            <person name="Klingler M."/>
            <person name="Lan Q."/>
            <person name="Lattorff H.M."/>
            <person name="Laudet V."/>
            <person name="von Levetsow C."/>
            <person name="Liu Z."/>
            <person name="Lutz R."/>
            <person name="Lynch J.A."/>
            <person name="da Fonseca R.N."/>
            <person name="Posnien N."/>
            <person name="Reuter R."/>
            <person name="Roth S."/>
            <person name="Savard J."/>
            <person name="Schinko J.B."/>
            <person name="Schmitt C."/>
            <person name="Schoppmeier M."/>
            <person name="Schroder R."/>
            <person name="Shippy T.D."/>
            <person name="Simonnet F."/>
            <person name="Marques-Souza H."/>
            <person name="Tautz D."/>
            <person name="Tomoyasu Y."/>
            <person name="Trauner J."/>
            <person name="Van der Zee M."/>
            <person name="Vervoort M."/>
            <person name="Wittkopp N."/>
            <person name="Wimmer E.A."/>
            <person name="Yang X."/>
            <person name="Jones A.K."/>
            <person name="Sattelle D.B."/>
            <person name="Ebert P.R."/>
            <person name="Nelson D."/>
            <person name="Scott J.G."/>
            <person name="Beeman R.W."/>
            <person name="Muthukrishnan S."/>
            <person name="Kramer K.J."/>
            <person name="Arakane Y."/>
            <person name="Beeman R.W."/>
            <person name="Zhu Q."/>
            <person name="Hogenkamp D."/>
            <person name="Dixit R."/>
            <person name="Oppert B."/>
            <person name="Jiang H."/>
            <person name="Zou Z."/>
            <person name="Marshall J."/>
            <person name="Elpidina E."/>
            <person name="Vinokurov K."/>
            <person name="Oppert C."/>
            <person name="Zou Z."/>
            <person name="Evans J."/>
            <person name="Lu Z."/>
            <person name="Zhao P."/>
            <person name="Sumathipala N."/>
            <person name="Altincicek B."/>
            <person name="Vilcinskas A."/>
            <person name="Williams M."/>
            <person name="Hultmark D."/>
            <person name="Hetru C."/>
            <person name="Jiang H."/>
            <person name="Grimmelikhuijzen C.J."/>
            <person name="Hauser F."/>
            <person name="Cazzamali G."/>
            <person name="Williamson M."/>
            <person name="Park Y."/>
            <person name="Li B."/>
            <person name="Tanaka Y."/>
            <person name="Predel R."/>
            <person name="Neupert S."/>
            <person name="Schachtner J."/>
            <person name="Verleyen P."/>
            <person name="Raible F."/>
            <person name="Bork P."/>
            <person name="Friedrich M."/>
            <person name="Walden K.K."/>
            <person name="Robertson H.M."/>
            <person name="Angeli S."/>
            <person name="Foret S."/>
            <person name="Bucher G."/>
            <person name="Schuetz S."/>
            <person name="Maleszka R."/>
            <person name="Wimmer E.A."/>
            <person name="Beeman R.W."/>
            <person name="Lorenzen M."/>
            <person name="Tomoyasu Y."/>
            <person name="Miller S.C."/>
            <person name="Grossmann D."/>
            <person name="Bucher G."/>
        </authorList>
    </citation>
    <scope>NUCLEOTIDE SEQUENCE [LARGE SCALE GENOMIC DNA]</scope>
    <source>
        <strain evidence="3 4">Georgia GA2</strain>
    </source>
</reference>
<keyword evidence="4" id="KW-1185">Reference proteome</keyword>
<dbReference type="Proteomes" id="UP000007266">
    <property type="component" value="Linkage group 4"/>
</dbReference>
<dbReference type="AlphaFoldDB" id="A0A139WJL4"/>
<gene>
    <name evidence="3" type="primary">AUGUSTUS-3.0.2_31112</name>
    <name evidence="3" type="ORF">TcasGA2_TC031112</name>
</gene>
<sequence length="1001" mass="112442">MNLWYTLLPLFLQQVVAEDQIYNRVVLIVDEGISDPIERFIGTGNVLNERWVLALDQIINPQADLVVITGHEVSIDIAKNKNKYRVIDVWNQIDEAKPEQALTLLETLVDIKFNDLSIGGTMFYHFTPKAQLSNCELVTWNLDLRKKKWKQNRIPVNLVDNPTTCKTDTDQQSCVTALNTKNLLNSCADLGAPLVCNVSLEGINLAEEANQCNKPPAASVSKVYLFGQDSSILPFLYGREKRQASNETSEDPSSEATSESSEESTKLGKHWQFVLKSARLEPGDVSYNNDYLVKSPDYEIQNMDMNPRISDPIERFIGTGNVLNERWLLALDQIINPQADLVVTTGQEVSTDIAKNKNKYRVIDVWNQIDEAKPEQALTLLETLVDIKFNDLSIGGTMFYHFTPKAQLSNCELVTWNLDLRKKKWKQNRIPVNLVDNPTTCKTDTDQQSCVSALNTKNLLNSCADLGAPLVCNVSLEGINLAEEANQCNKPPAASVSKVYIFGQDSSILPFLYGREKRQASNETSEDPSSEATSESSEESTKLGKHWQFVLKSARLEPGDVSYNNDYLVKSPDYEIQNMDMNPSDREEYSDYLKNVYTLLPLFLQQIVAEDQIYNRVVLIVDEEISDPIERFIGTGNVLNERWVLALDQIINPQANLVVITGHEVSIDIAKNKDKYRVIDVWNQIDEANPEQALTLLETLVDIKFNDLSIGGTMFYHFTPKAQLSNCELVTWNLDLRKKKWQQNRIPVNLVDNPTTCKTDTDQQSCVSASNTKHILNTCADLGAPLVCNVSLEGINLAEETNQCNKPPAASVSKVYLFGQDSSILPFLYGREKRQASNETSEDSSSEATSESSEESTKLGKHWQFVLKSARLEPGDVSYNNDYLVKSPDYEIQNMDMNPSDREEYSDYLKNVKFKNAKVRKLPCVTLIHSSWQSEAGLMHCWGHSRSPTTPNSQKTGNPLSKVHSLMSRSTLVVAYKVGSVASFAHIFTKLVVTPNACKSS</sequence>
<name>A0A139WJL4_TRICA</name>
<reference evidence="3 4" key="2">
    <citation type="journal article" date="2010" name="Nucleic Acids Res.">
        <title>BeetleBase in 2010: revisions to provide comprehensive genomic information for Tribolium castaneum.</title>
        <authorList>
            <person name="Kim H.S."/>
            <person name="Murphy T."/>
            <person name="Xia J."/>
            <person name="Caragea D."/>
            <person name="Park Y."/>
            <person name="Beeman R.W."/>
            <person name="Lorenzen M.D."/>
            <person name="Butcher S."/>
            <person name="Manak J.R."/>
            <person name="Brown S.J."/>
        </authorList>
    </citation>
    <scope>GENOME REANNOTATION</scope>
    <source>
        <strain evidence="3 4">Georgia GA2</strain>
    </source>
</reference>
<evidence type="ECO:0000256" key="1">
    <source>
        <dbReference type="SAM" id="MobiDB-lite"/>
    </source>
</evidence>
<evidence type="ECO:0000313" key="4">
    <source>
        <dbReference type="Proteomes" id="UP000007266"/>
    </source>
</evidence>
<dbReference type="EMBL" id="KQ971338">
    <property type="protein sequence ID" value="KYB28106.1"/>
    <property type="molecule type" value="Genomic_DNA"/>
</dbReference>
<protein>
    <submittedName>
        <fullName evidence="3">Uncharacterized protein</fullName>
    </submittedName>
</protein>
<evidence type="ECO:0000313" key="3">
    <source>
        <dbReference type="EMBL" id="KYB28106.1"/>
    </source>
</evidence>
<evidence type="ECO:0000256" key="2">
    <source>
        <dbReference type="SAM" id="SignalP"/>
    </source>
</evidence>